<dbReference type="Proteomes" id="UP000277007">
    <property type="component" value="Unassembled WGS sequence"/>
</dbReference>
<dbReference type="GO" id="GO:0016020">
    <property type="term" value="C:membrane"/>
    <property type="evidence" value="ECO:0007669"/>
    <property type="project" value="InterPro"/>
</dbReference>
<dbReference type="EMBL" id="RXMA01000009">
    <property type="protein sequence ID" value="RTR20184.1"/>
    <property type="molecule type" value="Genomic_DNA"/>
</dbReference>
<proteinExistence type="predicted"/>
<dbReference type="InterPro" id="IPR005628">
    <property type="entry name" value="GspK"/>
</dbReference>
<keyword evidence="2" id="KW-1185">Reference proteome</keyword>
<organism evidence="1 2">
    <name type="scientific">Azospirillum griseum</name>
    <dbReference type="NCBI Taxonomy" id="2496639"/>
    <lineage>
        <taxon>Bacteria</taxon>
        <taxon>Pseudomonadati</taxon>
        <taxon>Pseudomonadota</taxon>
        <taxon>Alphaproteobacteria</taxon>
        <taxon>Rhodospirillales</taxon>
        <taxon>Azospirillaceae</taxon>
        <taxon>Azospirillum</taxon>
    </lineage>
</organism>
<evidence type="ECO:0008006" key="3">
    <source>
        <dbReference type="Google" id="ProtNLM"/>
    </source>
</evidence>
<reference evidence="1 2" key="1">
    <citation type="submission" date="2018-12" db="EMBL/GenBank/DDBJ databases">
        <authorList>
            <person name="Yang Y."/>
        </authorList>
    </citation>
    <scope>NUCLEOTIDE SEQUENCE [LARGE SCALE GENOMIC DNA]</scope>
    <source>
        <strain evidence="1 2">L-25-5w-1</strain>
    </source>
</reference>
<evidence type="ECO:0000313" key="1">
    <source>
        <dbReference type="EMBL" id="RTR20184.1"/>
    </source>
</evidence>
<name>A0A3S0KB46_9PROT</name>
<dbReference type="PANTHER" id="PTHR38831:SF2">
    <property type="entry name" value="TYPE II SECRETION SYSTEM PROTEIN K"/>
    <property type="match status" value="1"/>
</dbReference>
<dbReference type="GO" id="GO:0009306">
    <property type="term" value="P:protein secretion"/>
    <property type="evidence" value="ECO:0007669"/>
    <property type="project" value="InterPro"/>
</dbReference>
<sequence>MTRRPPFPRQAGFALVLVLGVVAVAATLAAGLATTARYEVRRIANVGAGAEARALLDAGVALGVLGATDPDLTHRIATDGTPRALPFGGGRLELRVFEEAGRVDLNRAPAALLAALFGVIGVANPAELAQAVVQWRGDDDTDGASALSPNPDGLPRRSFLSVEELASVPGAPPDLPRRLGEALTVDGSILGTVPSVAGPLVRAALPERRPAQAALDQPDPTVPSVGRVVSVRVRATGAAGGVATAEATVLLLDPPDPVPYRVLEWREPVPFSLGSAP</sequence>
<dbReference type="RefSeq" id="WP_126615313.1">
    <property type="nucleotide sequence ID" value="NZ_JBHUCY010000033.1"/>
</dbReference>
<dbReference type="InterPro" id="IPR038072">
    <property type="entry name" value="GspK_central_sf"/>
</dbReference>
<gene>
    <name evidence="1" type="ORF">EJ903_11630</name>
</gene>
<dbReference type="SUPFAM" id="SSF158544">
    <property type="entry name" value="GspK insert domain-like"/>
    <property type="match status" value="1"/>
</dbReference>
<protein>
    <recommendedName>
        <fullName evidence="3">General secretion pathway protein K</fullName>
    </recommendedName>
</protein>
<dbReference type="AlphaFoldDB" id="A0A3S0KB46"/>
<dbReference type="PANTHER" id="PTHR38831">
    <property type="entry name" value="TYPE II SECRETION SYSTEM PROTEIN K"/>
    <property type="match status" value="1"/>
</dbReference>
<comment type="caution">
    <text evidence="1">The sequence shown here is derived from an EMBL/GenBank/DDBJ whole genome shotgun (WGS) entry which is preliminary data.</text>
</comment>
<accession>A0A3S0KB46</accession>
<evidence type="ECO:0000313" key="2">
    <source>
        <dbReference type="Proteomes" id="UP000277007"/>
    </source>
</evidence>
<dbReference type="OrthoDB" id="8216477at2"/>